<evidence type="ECO:0000313" key="3">
    <source>
        <dbReference type="Proteomes" id="UP000694260"/>
    </source>
</evidence>
<reference evidence="2" key="1">
    <citation type="submission" date="2021-04" db="EMBL/GenBank/DDBJ databases">
        <title>Genomic characterization of the novel lytic bacteriophage vB_RsoP_BMB50 infecting Ralstonia solanacearum.</title>
        <authorList>
            <person name="Wang K."/>
            <person name="Liu Q."/>
            <person name="Dong Z."/>
            <person name="Sun M."/>
            <person name="Peng D."/>
        </authorList>
    </citation>
    <scope>NUCLEOTIDE SEQUENCE</scope>
</reference>
<dbReference type="Proteomes" id="UP000694260">
    <property type="component" value="Segment"/>
</dbReference>
<protein>
    <submittedName>
        <fullName evidence="2">Uncharacterized protein</fullName>
    </submittedName>
</protein>
<keyword evidence="3" id="KW-1185">Reference proteome</keyword>
<sequence>MSAHPFKVGDKVICVDATHRSKITQGGEYTIDRTFSTGGEQKHFVALSGIYGDFFAKRFKLKEQDVAKITQGQDAIVVSNDPTMSGKATYPAPLVMGIRHFVKPGTRVRVLSLRGGEALVEVYNKAEDFLDSPRSYAGQTISLGHLRPADPPQAEAPAKKPAKAATPKPAPTARWYVIRAGVSVIKSNLESRQEAIDYIEEHGSPGSKYIVAKETGEFEVSKKVTEV</sequence>
<proteinExistence type="predicted"/>
<accession>A0A8E5KHE3</accession>
<name>A0A8E5KHE3_9CAUD</name>
<dbReference type="EMBL" id="MW965453">
    <property type="protein sequence ID" value="QVE65545.1"/>
    <property type="molecule type" value="Genomic_DNA"/>
</dbReference>
<evidence type="ECO:0000256" key="1">
    <source>
        <dbReference type="SAM" id="MobiDB-lite"/>
    </source>
</evidence>
<evidence type="ECO:0000313" key="2">
    <source>
        <dbReference type="EMBL" id="QVE65545.1"/>
    </source>
</evidence>
<feature type="region of interest" description="Disordered" evidence="1">
    <location>
        <begin position="146"/>
        <end position="168"/>
    </location>
</feature>
<organism evidence="2 3">
    <name type="scientific">Ralstonia phage vB_RsoP_BMB50</name>
    <dbReference type="NCBI Taxonomy" id="2834269"/>
    <lineage>
        <taxon>Viruses</taxon>
        <taxon>Duplodnaviria</taxon>
        <taxon>Heunggongvirae</taxon>
        <taxon>Uroviricota</taxon>
        <taxon>Caudoviricetes</taxon>
        <taxon>Autographivirales</taxon>
        <taxon>Autonotataviridae</taxon>
        <taxon>Okabevirinae</taxon>
        <taxon>Hongshanvirus</taxon>
        <taxon>Hongshanvirus BMB50</taxon>
    </lineage>
</organism>